<dbReference type="InterPro" id="IPR006680">
    <property type="entry name" value="Amidohydro-rel"/>
</dbReference>
<evidence type="ECO:0000313" key="3">
    <source>
        <dbReference type="Proteomes" id="UP000276741"/>
    </source>
</evidence>
<dbReference type="GeneID" id="77169444"/>
<reference evidence="3" key="1">
    <citation type="submission" date="2018-04" db="EMBL/GenBank/DDBJ databases">
        <title>Complete genome sequence of Sulfodiicoccus acidiphilus strain HS-1.</title>
        <authorList>
            <person name="Sakai H.D."/>
            <person name="Kurosawa N."/>
        </authorList>
    </citation>
    <scope>NUCLEOTIDE SEQUENCE [LARGE SCALE GENOMIC DNA]</scope>
    <source>
        <strain evidence="3">HS-1</strain>
    </source>
</reference>
<sequence>MIPFFAGRVKLLGKDMRGKGKVIAVEDPLADFKRLYYDTAFFNVPSLKLLLEFVGEDHVVMGTDYPFGQRAGRACYEETLQMINRALTCEQREKVCKLNMTKLLHR</sequence>
<proteinExistence type="predicted"/>
<accession>A0A348B1V8</accession>
<dbReference type="KEGG" id="sacd:HS1genome_0549"/>
<evidence type="ECO:0000259" key="1">
    <source>
        <dbReference type="Pfam" id="PF04909"/>
    </source>
</evidence>
<feature type="domain" description="Amidohydrolase-related" evidence="1">
    <location>
        <begin position="34"/>
        <end position="105"/>
    </location>
</feature>
<dbReference type="EMBL" id="AP018553">
    <property type="protein sequence ID" value="BBD72160.1"/>
    <property type="molecule type" value="Genomic_DNA"/>
</dbReference>
<evidence type="ECO:0000313" key="2">
    <source>
        <dbReference type="EMBL" id="BBD72160.1"/>
    </source>
</evidence>
<dbReference type="GO" id="GO:0016787">
    <property type="term" value="F:hydrolase activity"/>
    <property type="evidence" value="ECO:0007669"/>
    <property type="project" value="InterPro"/>
</dbReference>
<organism evidence="2 3">
    <name type="scientific">Sulfodiicoccus acidiphilus</name>
    <dbReference type="NCBI Taxonomy" id="1670455"/>
    <lineage>
        <taxon>Archaea</taxon>
        <taxon>Thermoproteota</taxon>
        <taxon>Thermoprotei</taxon>
        <taxon>Sulfolobales</taxon>
        <taxon>Sulfolobaceae</taxon>
        <taxon>Sulfodiicoccus</taxon>
    </lineage>
</organism>
<dbReference type="Proteomes" id="UP000276741">
    <property type="component" value="Chromosome"/>
</dbReference>
<dbReference type="RefSeq" id="WP_126449499.1">
    <property type="nucleotide sequence ID" value="NZ_AP018553.1"/>
</dbReference>
<gene>
    <name evidence="2" type="ORF">HS1genome_0549</name>
</gene>
<dbReference type="SUPFAM" id="SSF51556">
    <property type="entry name" value="Metallo-dependent hydrolases"/>
    <property type="match status" value="1"/>
</dbReference>
<dbReference type="InterPro" id="IPR032466">
    <property type="entry name" value="Metal_Hydrolase"/>
</dbReference>
<protein>
    <recommendedName>
        <fullName evidence="1">Amidohydrolase-related domain-containing protein</fullName>
    </recommendedName>
</protein>
<keyword evidence="3" id="KW-1185">Reference proteome</keyword>
<dbReference type="Gene3D" id="3.20.20.140">
    <property type="entry name" value="Metal-dependent hydrolases"/>
    <property type="match status" value="1"/>
</dbReference>
<dbReference type="AlphaFoldDB" id="A0A348B1V8"/>
<name>A0A348B1V8_9CREN</name>
<dbReference type="Pfam" id="PF04909">
    <property type="entry name" value="Amidohydro_2"/>
    <property type="match status" value="1"/>
</dbReference>